<dbReference type="Pfam" id="PF21089">
    <property type="entry name" value="PKS_DH_N"/>
    <property type="match status" value="1"/>
</dbReference>
<dbReference type="InterPro" id="IPR016039">
    <property type="entry name" value="Thiolase-like"/>
</dbReference>
<dbReference type="Proteomes" id="UP001160390">
    <property type="component" value="Unassembled WGS sequence"/>
</dbReference>
<comment type="caution">
    <text evidence="12">The sequence shown here is derived from an EMBL/GenBank/DDBJ whole genome shotgun (WGS) entry which is preliminary data.</text>
</comment>
<dbReference type="Pfam" id="PF08242">
    <property type="entry name" value="Methyltransf_12"/>
    <property type="match status" value="1"/>
</dbReference>
<dbReference type="SUPFAM" id="SSF52151">
    <property type="entry name" value="FabD/lysophospholipase-like"/>
    <property type="match status" value="1"/>
</dbReference>
<dbReference type="PANTHER" id="PTHR43775:SF29">
    <property type="entry name" value="ASPERFURANONE POLYKETIDE SYNTHASE AFOG-RELATED"/>
    <property type="match status" value="1"/>
</dbReference>
<dbReference type="PROSITE" id="PS00606">
    <property type="entry name" value="KS3_1"/>
    <property type="match status" value="1"/>
</dbReference>
<keyword evidence="5" id="KW-0560">Oxidoreductase</keyword>
<dbReference type="Gene3D" id="1.10.1200.10">
    <property type="entry name" value="ACP-like"/>
    <property type="match status" value="1"/>
</dbReference>
<dbReference type="InterPro" id="IPR057326">
    <property type="entry name" value="KR_dom"/>
</dbReference>
<evidence type="ECO:0008006" key="14">
    <source>
        <dbReference type="Google" id="ProtNLM"/>
    </source>
</evidence>
<feature type="region of interest" description="N-terminal hotdog fold" evidence="8">
    <location>
        <begin position="878"/>
        <end position="1011"/>
    </location>
</feature>
<dbReference type="GO" id="GO:0006633">
    <property type="term" value="P:fatty acid biosynthetic process"/>
    <property type="evidence" value="ECO:0007669"/>
    <property type="project" value="InterPro"/>
</dbReference>
<feature type="domain" description="Carrier" evidence="9">
    <location>
        <begin position="2013"/>
        <end position="2090"/>
    </location>
</feature>
<dbReference type="InterPro" id="IPR016035">
    <property type="entry name" value="Acyl_Trfase/lysoPLipase"/>
</dbReference>
<accession>A0AA35VD99</accession>
<dbReference type="GO" id="GO:0016491">
    <property type="term" value="F:oxidoreductase activity"/>
    <property type="evidence" value="ECO:0007669"/>
    <property type="project" value="UniProtKB-KW"/>
</dbReference>
<dbReference type="Gene3D" id="3.30.70.3290">
    <property type="match status" value="1"/>
</dbReference>
<dbReference type="InterPro" id="IPR042104">
    <property type="entry name" value="PKS_dehydratase_sf"/>
</dbReference>
<dbReference type="InterPro" id="IPR049900">
    <property type="entry name" value="PKS_mFAS_DH"/>
</dbReference>
<dbReference type="SMART" id="SM00823">
    <property type="entry name" value="PKS_PP"/>
    <property type="match status" value="1"/>
</dbReference>
<dbReference type="CDD" id="cd00833">
    <property type="entry name" value="PKS"/>
    <property type="match status" value="1"/>
</dbReference>
<keyword evidence="7" id="KW-0012">Acyltransferase</keyword>
<feature type="active site" description="Proton acceptor; for dehydratase activity" evidence="8">
    <location>
        <position position="912"/>
    </location>
</feature>
<comment type="pathway">
    <text evidence="1">Secondary metabolite biosynthesis.</text>
</comment>
<evidence type="ECO:0000256" key="1">
    <source>
        <dbReference type="ARBA" id="ARBA00005179"/>
    </source>
</evidence>
<dbReference type="SMART" id="SM00827">
    <property type="entry name" value="PKS_AT"/>
    <property type="match status" value="1"/>
</dbReference>
<evidence type="ECO:0000259" key="11">
    <source>
        <dbReference type="PROSITE" id="PS52019"/>
    </source>
</evidence>
<dbReference type="InterPro" id="IPR013968">
    <property type="entry name" value="PKS_KR"/>
</dbReference>
<dbReference type="InterPro" id="IPR016036">
    <property type="entry name" value="Malonyl_transacylase_ACP-bd"/>
</dbReference>
<keyword evidence="6" id="KW-0511">Multifunctional enzyme</keyword>
<dbReference type="SUPFAM" id="SSF53901">
    <property type="entry name" value="Thiolase-like"/>
    <property type="match status" value="1"/>
</dbReference>
<keyword evidence="4" id="KW-0808">Transferase</keyword>
<dbReference type="Gene3D" id="3.10.129.110">
    <property type="entry name" value="Polyketide synthase dehydratase"/>
    <property type="match status" value="1"/>
</dbReference>
<dbReference type="Gene3D" id="3.40.366.10">
    <property type="entry name" value="Malonyl-Coenzyme A Acyl Carrier Protein, domain 2"/>
    <property type="match status" value="1"/>
</dbReference>
<keyword evidence="3" id="KW-0597">Phosphoprotein</keyword>
<evidence type="ECO:0000256" key="5">
    <source>
        <dbReference type="ARBA" id="ARBA00023002"/>
    </source>
</evidence>
<dbReference type="SMART" id="SM00822">
    <property type="entry name" value="PKS_KR"/>
    <property type="match status" value="1"/>
</dbReference>
<dbReference type="Pfam" id="PF02801">
    <property type="entry name" value="Ketoacyl-synt_C"/>
    <property type="match status" value="1"/>
</dbReference>
<dbReference type="PANTHER" id="PTHR43775">
    <property type="entry name" value="FATTY ACID SYNTHASE"/>
    <property type="match status" value="1"/>
</dbReference>
<dbReference type="SUPFAM" id="SSF47336">
    <property type="entry name" value="ACP-like"/>
    <property type="match status" value="1"/>
</dbReference>
<name>A0AA35VD99_9HYPO</name>
<dbReference type="EMBL" id="CABFNP030001353">
    <property type="protein sequence ID" value="CAI6100676.1"/>
    <property type="molecule type" value="Genomic_DNA"/>
</dbReference>
<dbReference type="InterPro" id="IPR014031">
    <property type="entry name" value="Ketoacyl_synth_C"/>
</dbReference>
<dbReference type="SUPFAM" id="SSF53335">
    <property type="entry name" value="S-adenosyl-L-methionine-dependent methyltransferases"/>
    <property type="match status" value="1"/>
</dbReference>
<evidence type="ECO:0000259" key="9">
    <source>
        <dbReference type="PROSITE" id="PS50075"/>
    </source>
</evidence>
<dbReference type="GO" id="GO:0004312">
    <property type="term" value="F:fatty acid synthase activity"/>
    <property type="evidence" value="ECO:0007669"/>
    <property type="project" value="TreeGrafter"/>
</dbReference>
<dbReference type="InterPro" id="IPR013217">
    <property type="entry name" value="Methyltransf_12"/>
</dbReference>
<dbReference type="Pfam" id="PF00698">
    <property type="entry name" value="Acyl_transf_1"/>
    <property type="match status" value="1"/>
</dbReference>
<feature type="domain" description="Ketosynthase family 3 (KS3)" evidence="10">
    <location>
        <begin position="1"/>
        <end position="368"/>
    </location>
</feature>
<dbReference type="InterPro" id="IPR050091">
    <property type="entry name" value="PKS_NRPS_Biosynth_Enz"/>
</dbReference>
<dbReference type="CDD" id="cd05274">
    <property type="entry name" value="KR_FAS_SDR_x"/>
    <property type="match status" value="1"/>
</dbReference>
<dbReference type="Pfam" id="PF00109">
    <property type="entry name" value="ketoacyl-synt"/>
    <property type="match status" value="1"/>
</dbReference>
<dbReference type="InterPro" id="IPR029063">
    <property type="entry name" value="SAM-dependent_MTases_sf"/>
</dbReference>
<sequence length="2099" mass="229952">MEPLAIVGLAFKFPGDATSPEGFWKVLNEKQCLTTEMPSSRINIDSFYDTHNESLRLRKAHFLKEDLGVFDAPFFSISPAEAAAMDPQQRGLLETCYHALEDAGIPIESVSGTDTAVFTGSFGDDHKIISLKDAERLSPHVGSSTTFSMLANRISWWFNLKGPSMNIDTACSSSLVGLHLACQSLCLRESSMALVGGSNIMSSVEQFLLMSNLNMLSPSGCCYSFDHRANGYARGEGYGIVVVKRLTDALANGDVIRAVIRATGTNQDGKTPSLTSPSQEAQEKLIIDTYRRAGLELSRTAFVEAHGTGTPVGDPIEARALGSTFGRTRSAQTPFPTAPTKWPTPGLRRASVNSFGFGGANSHVVLDDACNFLKLRGLKGHHLSIDPDFSGNWVGSDGEEWLERQCDGRPKLLTWSASDSKACSRLIKSYIEGFKLVKDCDTDLNRLAFTLATRRSLLSSRIFAVVRSSSQLTDLQALCSIPVRSSDNRHLGFIFTGQGAQYSRMGLELVSYPVFKDSMDRSSQYLQALGCQWDLLAEIRKPQEVTRINKPELSQPVCTALQIALVDLLRSMGTCPTMVVGHSSGEIAAAYAAAAMDHNSAIKIAYFRGQVASVLDASPDVRGAMLAVAMPAKKASKRLIDFKTTHSSSTVVVACINSPSSVTLSGDDSAIEDIKAELAKEGMAATKLRVSVAYHSPHMERISEEYKSLMGTINPGKAGDTGSTVRMVSSVTAKPVTTSQLQKPEYWVQNMVSTVRFDEAVATALSSYESIDVLEVGPHSALRGPFKEIVSSVKSSISVNYDSTLRRNFDATETFLATMGRLHCLGHKVDLLAANGLDSTRRIKPLANLPPYPFDHSKVYWDESRRSREFRLKKTLRSTLLGSPNAENTPPQVAKTWRKITKLQESPWLAGHVINGSIIYPAASMLSMAIEAACRTGGSRNKITAFRIEKAEFLRPIYIPEHNSSVESFLELSPWTSHNSSSVAHFTLCTLEEEEWAENCRGTIALEYEKRSQYSNGWHDGGQSRDVDVANLYHSFDSIGLVFGTDFQSLTELSISDSDEALSQVRVFQFMEQHVIHPITLDGVFQTVLAAVVETSTNQVSTAVPTMVEDLWIAATKCNYGESSSLKVRARVQEISENHTLSTAQAYGGDGEVAMSLGCLRTTFIDSASSKQEPETDHSCYEIIWKPDIDLLIDAMLPRLARATDDTAHFEDLATLLLKFCKKVLSQFDSTRITPQTRYLENYIRWMRDCVSGSNPDLMSLTNGHDGKISIDDLSHKVSAASSHGVGLVEIGKTLLEILHGELSPLEVIFKSGFEERYYTEMNVRTEPALSHIVELLAFKQPGMRVLEIGAGTGSSTDIVLKHANVMDSNNVASGAVSVYDFTDISPAFFSAAKIKFAAYQGLMRFSTLDISKDTLKQGFKSGNYDLIIAANVLHATPNLNTTLTNVQRLLKPGGKLVMLEVTENQWIAQAIFGTLPGWWLRNDEYRTCGPCISTTTWDKALKGNGFSGLDTVIHDSNDQANRICSTLVTTAVQPSSNHRNLLDIVILVDEQTLRVAENVKSSLLSGITTSIKVLLVSQMQNYAFSGKFCISLLELTRPVLESMMNRDFTTLRGLLSGASGVLWVRGRKDISPDHHLIDGLFRVLRLENPDSTYTTLTTSNTEDVAIHVFRLTENMLRTSRDVTKNDTEYFVEDGQLSISRFVPSVRINQHIHDGRFSSRLDPDATYAISGGFGGIALRICRWLVQQGARNLLLLSRSGPKSAAAKSLLAELASQNIRVESPACDITSLAALERTLGNSKLPPIKGCVQGALVLQDALFEFMTHDQWQAAINPRVAGTRNLYSLMPNLSFFVLLSSAVGVLGNRGQANYAASNAYLDAFAHYNERPATRVVSIDVGWADFAGTAAESEDVRRHLASLGCLAPMLEAEMLSILDYVCQPSPEGNEIPAQIITGIKLANPTDPLAPRPLDQPLWRAAKVFSENSMIQTNEKDIRSRQPEKASVATQLKGATSEASTGAIISQAFVSKLASNLGLEEEAIYLDKPLYENGVDSLIAVQLRGWFRNELGVNVTVFDMMSKQSLKSIIEKVVIQFTSRVEGKQI</sequence>
<feature type="domain" description="PKS/mFAS DH" evidence="11">
    <location>
        <begin position="878"/>
        <end position="1171"/>
    </location>
</feature>
<dbReference type="PROSITE" id="PS50075">
    <property type="entry name" value="CARRIER"/>
    <property type="match status" value="1"/>
</dbReference>
<dbReference type="InterPro" id="IPR049551">
    <property type="entry name" value="PKS_DH_C"/>
</dbReference>
<evidence type="ECO:0000256" key="7">
    <source>
        <dbReference type="ARBA" id="ARBA00023315"/>
    </source>
</evidence>
<evidence type="ECO:0000313" key="12">
    <source>
        <dbReference type="EMBL" id="CAI6100676.1"/>
    </source>
</evidence>
<evidence type="ECO:0000259" key="10">
    <source>
        <dbReference type="PROSITE" id="PS52004"/>
    </source>
</evidence>
<dbReference type="Pfam" id="PF23114">
    <property type="entry name" value="NAD-bd_HRPKS_sdrA"/>
    <property type="match status" value="1"/>
</dbReference>
<dbReference type="Gene3D" id="3.40.50.720">
    <property type="entry name" value="NAD(P)-binding Rossmann-like Domain"/>
    <property type="match status" value="1"/>
</dbReference>
<dbReference type="InterPro" id="IPR001227">
    <property type="entry name" value="Ac_transferase_dom_sf"/>
</dbReference>
<dbReference type="InterPro" id="IPR036291">
    <property type="entry name" value="NAD(P)-bd_dom_sf"/>
</dbReference>
<reference evidence="12" key="1">
    <citation type="submission" date="2023-01" db="EMBL/GenBank/DDBJ databases">
        <authorList>
            <person name="Piombo E."/>
        </authorList>
    </citation>
    <scope>NUCLEOTIDE SEQUENCE</scope>
</reference>
<keyword evidence="13" id="KW-1185">Reference proteome</keyword>
<dbReference type="InterPro" id="IPR049552">
    <property type="entry name" value="PKS_DH_N"/>
</dbReference>
<dbReference type="InterPro" id="IPR020841">
    <property type="entry name" value="PKS_Beta-ketoAc_synthase_dom"/>
</dbReference>
<dbReference type="Gene3D" id="3.40.50.150">
    <property type="entry name" value="Vaccinia Virus protein VP39"/>
    <property type="match status" value="1"/>
</dbReference>
<dbReference type="InterPro" id="IPR009081">
    <property type="entry name" value="PP-bd_ACP"/>
</dbReference>
<organism evidence="12 13">
    <name type="scientific">Clonostachys chloroleuca</name>
    <dbReference type="NCBI Taxonomy" id="1926264"/>
    <lineage>
        <taxon>Eukaryota</taxon>
        <taxon>Fungi</taxon>
        <taxon>Dikarya</taxon>
        <taxon>Ascomycota</taxon>
        <taxon>Pezizomycotina</taxon>
        <taxon>Sordariomycetes</taxon>
        <taxon>Hypocreomycetidae</taxon>
        <taxon>Hypocreales</taxon>
        <taxon>Bionectriaceae</taxon>
        <taxon>Clonostachys</taxon>
    </lineage>
</organism>
<dbReference type="InterPro" id="IPR020806">
    <property type="entry name" value="PKS_PP-bd"/>
</dbReference>
<feature type="region of interest" description="C-terminal hotdog fold" evidence="8">
    <location>
        <begin position="1023"/>
        <end position="1171"/>
    </location>
</feature>
<dbReference type="Pfam" id="PF23297">
    <property type="entry name" value="ACP_SdgA_C"/>
    <property type="match status" value="1"/>
</dbReference>
<dbReference type="SMART" id="SM00826">
    <property type="entry name" value="PKS_DH"/>
    <property type="match status" value="1"/>
</dbReference>
<dbReference type="GO" id="GO:0031177">
    <property type="term" value="F:phosphopantetheine binding"/>
    <property type="evidence" value="ECO:0007669"/>
    <property type="project" value="InterPro"/>
</dbReference>
<keyword evidence="2" id="KW-0596">Phosphopantetheine</keyword>
<feature type="active site" description="Proton donor; for dehydratase activity" evidence="8">
    <location>
        <position position="1082"/>
    </location>
</feature>
<protein>
    <recommendedName>
        <fullName evidence="14">Polyketide synthase</fullName>
    </recommendedName>
</protein>
<proteinExistence type="predicted"/>
<dbReference type="InterPro" id="IPR020807">
    <property type="entry name" value="PKS_DH"/>
</dbReference>
<dbReference type="SUPFAM" id="SSF55048">
    <property type="entry name" value="Probable ACP-binding domain of malonyl-CoA ACP transacylase"/>
    <property type="match status" value="1"/>
</dbReference>
<evidence type="ECO:0000256" key="8">
    <source>
        <dbReference type="PROSITE-ProRule" id="PRU01363"/>
    </source>
</evidence>
<dbReference type="GO" id="GO:0044550">
    <property type="term" value="P:secondary metabolite biosynthetic process"/>
    <property type="evidence" value="ECO:0007669"/>
    <property type="project" value="TreeGrafter"/>
</dbReference>
<dbReference type="PROSITE" id="PS52004">
    <property type="entry name" value="KS3_2"/>
    <property type="match status" value="1"/>
</dbReference>
<gene>
    <name evidence="12" type="ORF">CCHLO57077_00006734</name>
</gene>
<dbReference type="InterPro" id="IPR056501">
    <property type="entry name" value="NAD-bd_HRPKS_sdrA"/>
</dbReference>
<dbReference type="CDD" id="cd02440">
    <property type="entry name" value="AdoMet_MTases"/>
    <property type="match status" value="1"/>
</dbReference>
<dbReference type="Pfam" id="PF14765">
    <property type="entry name" value="PS-DH"/>
    <property type="match status" value="1"/>
</dbReference>
<dbReference type="SUPFAM" id="SSF51735">
    <property type="entry name" value="NAD(P)-binding Rossmann-fold domains"/>
    <property type="match status" value="1"/>
</dbReference>
<dbReference type="Pfam" id="PF08659">
    <property type="entry name" value="KR"/>
    <property type="match status" value="1"/>
</dbReference>
<evidence type="ECO:0000256" key="4">
    <source>
        <dbReference type="ARBA" id="ARBA00022679"/>
    </source>
</evidence>
<dbReference type="InterPro" id="IPR014030">
    <property type="entry name" value="Ketoacyl_synth_N"/>
</dbReference>
<evidence type="ECO:0000256" key="3">
    <source>
        <dbReference type="ARBA" id="ARBA00022553"/>
    </source>
</evidence>
<dbReference type="PROSITE" id="PS52019">
    <property type="entry name" value="PKS_MFAS_DH"/>
    <property type="match status" value="1"/>
</dbReference>
<dbReference type="Gene3D" id="3.40.47.10">
    <property type="match status" value="2"/>
</dbReference>
<evidence type="ECO:0000256" key="2">
    <source>
        <dbReference type="ARBA" id="ARBA00022450"/>
    </source>
</evidence>
<dbReference type="SMART" id="SM00825">
    <property type="entry name" value="PKS_KS"/>
    <property type="match status" value="1"/>
</dbReference>
<evidence type="ECO:0000256" key="6">
    <source>
        <dbReference type="ARBA" id="ARBA00023268"/>
    </source>
</evidence>
<dbReference type="InterPro" id="IPR036736">
    <property type="entry name" value="ACP-like_sf"/>
</dbReference>
<dbReference type="GO" id="GO:0004315">
    <property type="term" value="F:3-oxoacyl-[acyl-carrier-protein] synthase activity"/>
    <property type="evidence" value="ECO:0007669"/>
    <property type="project" value="InterPro"/>
</dbReference>
<dbReference type="InterPro" id="IPR018201">
    <property type="entry name" value="Ketoacyl_synth_AS"/>
</dbReference>
<dbReference type="InterPro" id="IPR014043">
    <property type="entry name" value="Acyl_transferase_dom"/>
</dbReference>
<evidence type="ECO:0000313" key="13">
    <source>
        <dbReference type="Proteomes" id="UP001160390"/>
    </source>
</evidence>